<accession>A0A934JJB8</accession>
<evidence type="ECO:0000259" key="1">
    <source>
        <dbReference type="Pfam" id="PF16778"/>
    </source>
</evidence>
<dbReference type="Pfam" id="PF16778">
    <property type="entry name" value="Phage_tail_APC"/>
    <property type="match status" value="1"/>
</dbReference>
<proteinExistence type="predicted"/>
<sequence length="170" mass="19309">MTTLYTFDRSTKYWLFTGVVEQQLDAISGDPIPLRNATHKKVIKEKVGHVRGFVSGKWKHYVDHRGTEYWHEDGTKHSITEVGEAVPEGALLEAPVILPTDEELAAAARAKRDTLLNDMSWRYERHAGETRLGLPTTDAIEALDEYAQALRNITNKTKFPKKIKWPKIPA</sequence>
<dbReference type="EMBL" id="JAEMNX010000003">
    <property type="protein sequence ID" value="MBJ7537150.1"/>
    <property type="molecule type" value="Genomic_DNA"/>
</dbReference>
<dbReference type="InterPro" id="IPR031893">
    <property type="entry name" value="Phage_tail_APC"/>
</dbReference>
<evidence type="ECO:0000313" key="3">
    <source>
        <dbReference type="Proteomes" id="UP000628710"/>
    </source>
</evidence>
<dbReference type="Proteomes" id="UP000628710">
    <property type="component" value="Unassembled WGS sequence"/>
</dbReference>
<gene>
    <name evidence="2" type="ORF">I8J31_05595</name>
</gene>
<dbReference type="AlphaFoldDB" id="A0A934JJB8"/>
<reference evidence="2" key="1">
    <citation type="submission" date="2020-12" db="EMBL/GenBank/DDBJ databases">
        <title>Marinomonas arctica sp. nov., a psychrotolerant bacterium isolated from the Arctic.</title>
        <authorList>
            <person name="Zhang Y."/>
        </authorList>
    </citation>
    <scope>NUCLEOTIDE SEQUENCE</scope>
    <source>
        <strain evidence="2">C1424</strain>
    </source>
</reference>
<protein>
    <recommendedName>
        <fullName evidence="1">Phage tail assembly chaperone-like domain-containing protein</fullName>
    </recommendedName>
</protein>
<dbReference type="RefSeq" id="WP_199467286.1">
    <property type="nucleotide sequence ID" value="NZ_JAEMNX010000003.1"/>
</dbReference>
<name>A0A934JJB8_9GAMM</name>
<keyword evidence="3" id="KW-1185">Reference proteome</keyword>
<comment type="caution">
    <text evidence="2">The sequence shown here is derived from an EMBL/GenBank/DDBJ whole genome shotgun (WGS) entry which is preliminary data.</text>
</comment>
<organism evidence="2 3">
    <name type="scientific">Marinomonas transparens</name>
    <dbReference type="NCBI Taxonomy" id="2795388"/>
    <lineage>
        <taxon>Bacteria</taxon>
        <taxon>Pseudomonadati</taxon>
        <taxon>Pseudomonadota</taxon>
        <taxon>Gammaproteobacteria</taxon>
        <taxon>Oceanospirillales</taxon>
        <taxon>Oceanospirillaceae</taxon>
        <taxon>Marinomonas</taxon>
    </lineage>
</organism>
<feature type="domain" description="Phage tail assembly chaperone-like" evidence="1">
    <location>
        <begin position="105"/>
        <end position="170"/>
    </location>
</feature>
<evidence type="ECO:0000313" key="2">
    <source>
        <dbReference type="EMBL" id="MBJ7537150.1"/>
    </source>
</evidence>